<feature type="compositionally biased region" description="Low complexity" evidence="8">
    <location>
        <begin position="17"/>
        <end position="65"/>
    </location>
</feature>
<feature type="region of interest" description="Disordered" evidence="8">
    <location>
        <begin position="17"/>
        <end position="77"/>
    </location>
</feature>
<keyword evidence="11" id="KW-1185">Reference proteome</keyword>
<sequence>MAGIGTLNSAFERMQMASPSSYESGGSSSASMSHSSNSRSNSSASRNSSISRNSSASRCSRANHSTGHDWDGAHRGSLDTLNTSVAEEFLEYGERLDRLTELDKVPWGERHVARVLQTDRVRQIIKAIPYDVIQRLSYLLQRPLVRIAKEAQRLSLAYGKCTKNEIHTAIKLILSQPLSEVCLSAALRALSLFQMSSECCQDSKKTRAGLTFPVGRFYRWLVDTKVSTRVDNHAAVYLAACMETLMVETFCRACVDYERSDGELTLAVLEYGIANDMNLWGILQPFEYLICGRNSSGKPA</sequence>
<dbReference type="PANTHER" id="PTHR46071:SF2">
    <property type="entry name" value="ANKYRIN REPEAT AND BTB_POZ DOMAIN-CONTAINING PROTEIN 2-LIKE PROTEIN"/>
    <property type="match status" value="1"/>
</dbReference>
<accession>A0A913ZSS5</accession>
<dbReference type="SUPFAM" id="SSF47113">
    <property type="entry name" value="Histone-fold"/>
    <property type="match status" value="2"/>
</dbReference>
<dbReference type="EnsemblMetazoa" id="XM_038198307.1">
    <property type="protein sequence ID" value="XP_038054235.1"/>
    <property type="gene ID" value="LOC119726566"/>
</dbReference>
<evidence type="ECO:0000256" key="2">
    <source>
        <dbReference type="ARBA" id="ARBA00004286"/>
    </source>
</evidence>
<dbReference type="GO" id="GO:0046982">
    <property type="term" value="F:protein heterodimerization activity"/>
    <property type="evidence" value="ECO:0007669"/>
    <property type="project" value="InterPro"/>
</dbReference>
<keyword evidence="7" id="KW-0539">Nucleus</keyword>
<keyword evidence="4" id="KW-0158">Chromosome</keyword>
<evidence type="ECO:0000256" key="8">
    <source>
        <dbReference type="SAM" id="MobiDB-lite"/>
    </source>
</evidence>
<dbReference type="OrthoDB" id="2316821at2759"/>
<name>A0A913ZSS5_PATMI</name>
<evidence type="ECO:0000256" key="5">
    <source>
        <dbReference type="ARBA" id="ARBA00022737"/>
    </source>
</evidence>
<dbReference type="InterPro" id="IPR009072">
    <property type="entry name" value="Histone-fold"/>
</dbReference>
<comment type="similarity">
    <text evidence="3">Belongs to the histone H2A family.</text>
</comment>
<keyword evidence="5" id="KW-0677">Repeat</keyword>
<dbReference type="PROSITE" id="PS00046">
    <property type="entry name" value="HISTONE_H2A"/>
    <property type="match status" value="1"/>
</dbReference>
<dbReference type="InterPro" id="IPR052089">
    <property type="entry name" value="Ankyrin-BTB/POZ_domain"/>
</dbReference>
<evidence type="ECO:0000313" key="10">
    <source>
        <dbReference type="EnsemblMetazoa" id="XP_038054235.1"/>
    </source>
</evidence>
<dbReference type="OMA" id="EYLICGR"/>
<dbReference type="GO" id="GO:0003677">
    <property type="term" value="F:DNA binding"/>
    <property type="evidence" value="ECO:0007669"/>
    <property type="project" value="InterPro"/>
</dbReference>
<dbReference type="AlphaFoldDB" id="A0A913ZSS5"/>
<dbReference type="Proteomes" id="UP000887568">
    <property type="component" value="Unplaced"/>
</dbReference>
<protein>
    <recommendedName>
        <fullName evidence="9">ABTB2/3 histone-like domain-containing protein</fullName>
    </recommendedName>
</protein>
<dbReference type="CDD" id="cd22913">
    <property type="entry name" value="HFD_ABTB2-like"/>
    <property type="match status" value="1"/>
</dbReference>
<evidence type="ECO:0000256" key="4">
    <source>
        <dbReference type="ARBA" id="ARBA00022454"/>
    </source>
</evidence>
<reference evidence="10" key="1">
    <citation type="submission" date="2022-11" db="UniProtKB">
        <authorList>
            <consortium name="EnsemblMetazoa"/>
        </authorList>
    </citation>
    <scope>IDENTIFICATION</scope>
</reference>
<evidence type="ECO:0000256" key="6">
    <source>
        <dbReference type="ARBA" id="ARBA00023043"/>
    </source>
</evidence>
<evidence type="ECO:0000313" key="11">
    <source>
        <dbReference type="Proteomes" id="UP000887568"/>
    </source>
</evidence>
<evidence type="ECO:0000259" key="9">
    <source>
        <dbReference type="Pfam" id="PF26281"/>
    </source>
</evidence>
<dbReference type="Gene3D" id="1.10.20.10">
    <property type="entry name" value="Histone, subunit A"/>
    <property type="match status" value="1"/>
</dbReference>
<keyword evidence="6" id="KW-0040">ANK repeat</keyword>
<organism evidence="10 11">
    <name type="scientific">Patiria miniata</name>
    <name type="common">Bat star</name>
    <name type="synonym">Asterina miniata</name>
    <dbReference type="NCBI Taxonomy" id="46514"/>
    <lineage>
        <taxon>Eukaryota</taxon>
        <taxon>Metazoa</taxon>
        <taxon>Echinodermata</taxon>
        <taxon>Eleutherozoa</taxon>
        <taxon>Asterozoa</taxon>
        <taxon>Asteroidea</taxon>
        <taxon>Valvatacea</taxon>
        <taxon>Valvatida</taxon>
        <taxon>Asterinidae</taxon>
        <taxon>Patiria</taxon>
    </lineage>
</organism>
<comment type="subcellular location">
    <subcellularLocation>
        <location evidence="2">Chromosome</location>
    </subcellularLocation>
    <subcellularLocation>
        <location evidence="1">Nucleus</location>
    </subcellularLocation>
</comment>
<dbReference type="GO" id="GO:0000786">
    <property type="term" value="C:nucleosome"/>
    <property type="evidence" value="ECO:0007669"/>
    <property type="project" value="InterPro"/>
</dbReference>
<proteinExistence type="inferred from homology"/>
<evidence type="ECO:0000256" key="7">
    <source>
        <dbReference type="ARBA" id="ARBA00023242"/>
    </source>
</evidence>
<dbReference type="PANTHER" id="PTHR46071">
    <property type="entry name" value="ANKYRIN REPEAT AND BTB/POZ DOMAIN-CONTAINING"/>
    <property type="match status" value="1"/>
</dbReference>
<dbReference type="RefSeq" id="XP_038054235.1">
    <property type="nucleotide sequence ID" value="XM_038198307.1"/>
</dbReference>
<dbReference type="PRINTS" id="PR00620">
    <property type="entry name" value="HISTONEH2A"/>
</dbReference>
<feature type="domain" description="ABTB2/3 histone-like" evidence="9">
    <location>
        <begin position="106"/>
        <end position="240"/>
    </location>
</feature>
<dbReference type="InterPro" id="IPR032458">
    <property type="entry name" value="Histone_H2A_CS"/>
</dbReference>
<dbReference type="GeneID" id="119726566"/>
<dbReference type="InterPro" id="IPR002119">
    <property type="entry name" value="Histone_H2A"/>
</dbReference>
<evidence type="ECO:0000256" key="3">
    <source>
        <dbReference type="ARBA" id="ARBA00010691"/>
    </source>
</evidence>
<feature type="compositionally biased region" description="Basic and acidic residues" evidence="8">
    <location>
        <begin position="66"/>
        <end position="77"/>
    </location>
</feature>
<dbReference type="InterPro" id="IPR059008">
    <property type="entry name" value="ABTB2/3_histone"/>
</dbReference>
<dbReference type="GO" id="GO:0005634">
    <property type="term" value="C:nucleus"/>
    <property type="evidence" value="ECO:0007669"/>
    <property type="project" value="UniProtKB-SubCell"/>
</dbReference>
<dbReference type="Pfam" id="PF26281">
    <property type="entry name" value="Histone_ABTB"/>
    <property type="match status" value="1"/>
</dbReference>
<evidence type="ECO:0000256" key="1">
    <source>
        <dbReference type="ARBA" id="ARBA00004123"/>
    </source>
</evidence>
<dbReference type="GO" id="GO:0030527">
    <property type="term" value="F:structural constituent of chromatin"/>
    <property type="evidence" value="ECO:0007669"/>
    <property type="project" value="InterPro"/>
</dbReference>